<dbReference type="AlphaFoldDB" id="A0A0K2TQY6"/>
<feature type="region of interest" description="Disordered" evidence="1">
    <location>
        <begin position="1"/>
        <end position="36"/>
    </location>
</feature>
<organism evidence="2">
    <name type="scientific">Lepeophtheirus salmonis</name>
    <name type="common">Salmon louse</name>
    <name type="synonym">Caligus salmonis</name>
    <dbReference type="NCBI Taxonomy" id="72036"/>
    <lineage>
        <taxon>Eukaryota</taxon>
        <taxon>Metazoa</taxon>
        <taxon>Ecdysozoa</taxon>
        <taxon>Arthropoda</taxon>
        <taxon>Crustacea</taxon>
        <taxon>Multicrustacea</taxon>
        <taxon>Hexanauplia</taxon>
        <taxon>Copepoda</taxon>
        <taxon>Siphonostomatoida</taxon>
        <taxon>Caligidae</taxon>
        <taxon>Lepeophtheirus</taxon>
    </lineage>
</organism>
<feature type="non-terminal residue" evidence="2">
    <location>
        <position position="83"/>
    </location>
</feature>
<dbReference type="EMBL" id="HACA01010864">
    <property type="protein sequence ID" value="CDW28225.1"/>
    <property type="molecule type" value="Transcribed_RNA"/>
</dbReference>
<evidence type="ECO:0000313" key="2">
    <source>
        <dbReference type="EMBL" id="CDW28225.1"/>
    </source>
</evidence>
<reference evidence="2" key="1">
    <citation type="submission" date="2014-05" db="EMBL/GenBank/DDBJ databases">
        <authorList>
            <person name="Chronopoulou M."/>
        </authorList>
    </citation>
    <scope>NUCLEOTIDE SEQUENCE</scope>
    <source>
        <tissue evidence="2">Whole organism</tissue>
    </source>
</reference>
<accession>A0A0K2TQY6</accession>
<sequence length="83" mass="9291">MQGERGSIMKLQRHHKQGTFPPVLEDEVYEPEPPNEVDKSALNALKAKFMNINVSTSAAATSVEIGPIRPRRGRRHTLANLTR</sequence>
<name>A0A0K2TQY6_LEPSM</name>
<proteinExistence type="predicted"/>
<evidence type="ECO:0000256" key="1">
    <source>
        <dbReference type="SAM" id="MobiDB-lite"/>
    </source>
</evidence>
<protein>
    <submittedName>
        <fullName evidence="2">Uncharacterized protein</fullName>
    </submittedName>
</protein>
<feature type="compositionally biased region" description="Acidic residues" evidence="1">
    <location>
        <begin position="24"/>
        <end position="35"/>
    </location>
</feature>